<proteinExistence type="predicted"/>
<evidence type="ECO:0000313" key="2">
    <source>
        <dbReference type="EMBL" id="KAJ1163748.1"/>
    </source>
</evidence>
<keyword evidence="3" id="KW-1185">Reference proteome</keyword>
<dbReference type="AlphaFoldDB" id="A0AAV7SI31"/>
<sequence>MVCTLQKWAFDIDAGVPEKSPSLRTHKEGKSGVAEVPVSDSTCQKGHLLEAKAVTADKPMPVPTPGIEEDVRDDGSESNAEPRREDCGAHMERKSEDTGDKTKERSRHSGDNMDERSEDSRDHMDGRSEESRNTETGVRRGKDRASEGQRRLLPATFQEVRGRTSCSNSCYIVTDSLNKRCGAKVFLGKEIKE</sequence>
<protein>
    <submittedName>
        <fullName evidence="2">Uncharacterized protein</fullName>
    </submittedName>
</protein>
<dbReference type="Proteomes" id="UP001066276">
    <property type="component" value="Chromosome 4_2"/>
</dbReference>
<feature type="compositionally biased region" description="Basic and acidic residues" evidence="1">
    <location>
        <begin position="80"/>
        <end position="150"/>
    </location>
</feature>
<feature type="region of interest" description="Disordered" evidence="1">
    <location>
        <begin position="15"/>
        <end position="152"/>
    </location>
</feature>
<dbReference type="EMBL" id="JANPWB010000008">
    <property type="protein sequence ID" value="KAJ1163748.1"/>
    <property type="molecule type" value="Genomic_DNA"/>
</dbReference>
<evidence type="ECO:0000313" key="3">
    <source>
        <dbReference type="Proteomes" id="UP001066276"/>
    </source>
</evidence>
<reference evidence="2" key="1">
    <citation type="journal article" date="2022" name="bioRxiv">
        <title>Sequencing and chromosome-scale assembly of the giantPleurodeles waltlgenome.</title>
        <authorList>
            <person name="Brown T."/>
            <person name="Elewa A."/>
            <person name="Iarovenko S."/>
            <person name="Subramanian E."/>
            <person name="Araus A.J."/>
            <person name="Petzold A."/>
            <person name="Susuki M."/>
            <person name="Suzuki K.-i.T."/>
            <person name="Hayashi T."/>
            <person name="Toyoda A."/>
            <person name="Oliveira C."/>
            <person name="Osipova E."/>
            <person name="Leigh N.D."/>
            <person name="Simon A."/>
            <person name="Yun M.H."/>
        </authorList>
    </citation>
    <scope>NUCLEOTIDE SEQUENCE</scope>
    <source>
        <strain evidence="2">20211129_DDA</strain>
        <tissue evidence="2">Liver</tissue>
    </source>
</reference>
<evidence type="ECO:0000256" key="1">
    <source>
        <dbReference type="SAM" id="MobiDB-lite"/>
    </source>
</evidence>
<comment type="caution">
    <text evidence="2">The sequence shown here is derived from an EMBL/GenBank/DDBJ whole genome shotgun (WGS) entry which is preliminary data.</text>
</comment>
<accession>A0AAV7SI31</accession>
<gene>
    <name evidence="2" type="ORF">NDU88_004201</name>
</gene>
<name>A0AAV7SI31_PLEWA</name>
<organism evidence="2 3">
    <name type="scientific">Pleurodeles waltl</name>
    <name type="common">Iberian ribbed newt</name>
    <dbReference type="NCBI Taxonomy" id="8319"/>
    <lineage>
        <taxon>Eukaryota</taxon>
        <taxon>Metazoa</taxon>
        <taxon>Chordata</taxon>
        <taxon>Craniata</taxon>
        <taxon>Vertebrata</taxon>
        <taxon>Euteleostomi</taxon>
        <taxon>Amphibia</taxon>
        <taxon>Batrachia</taxon>
        <taxon>Caudata</taxon>
        <taxon>Salamandroidea</taxon>
        <taxon>Salamandridae</taxon>
        <taxon>Pleurodelinae</taxon>
        <taxon>Pleurodeles</taxon>
    </lineage>
</organism>